<keyword evidence="2" id="KW-0378">Hydrolase</keyword>
<name>A0A1Z4VV29_9GAMM</name>
<dbReference type="EMBL" id="AP018052">
    <property type="protein sequence ID" value="BAZ95312.1"/>
    <property type="molecule type" value="Genomic_DNA"/>
</dbReference>
<dbReference type="SUPFAM" id="SSF53474">
    <property type="entry name" value="alpha/beta-Hydrolases"/>
    <property type="match status" value="1"/>
</dbReference>
<keyword evidence="3" id="KW-1185">Reference proteome</keyword>
<accession>A0A1Z4VV29</accession>
<dbReference type="GO" id="GO:0016787">
    <property type="term" value="F:hydrolase activity"/>
    <property type="evidence" value="ECO:0007669"/>
    <property type="project" value="UniProtKB-KW"/>
</dbReference>
<dbReference type="PANTHER" id="PTHR42103">
    <property type="entry name" value="ALPHA/BETA-HYDROLASES SUPERFAMILY PROTEIN"/>
    <property type="match status" value="1"/>
</dbReference>
<dbReference type="RefSeq" id="WP_157745714.1">
    <property type="nucleotide sequence ID" value="NZ_AP018052.1"/>
</dbReference>
<dbReference type="PANTHER" id="PTHR42103:SF2">
    <property type="entry name" value="AB HYDROLASE-1 DOMAIN-CONTAINING PROTEIN"/>
    <property type="match status" value="1"/>
</dbReference>
<gene>
    <name evidence="2" type="ORF">FOKN1_2955</name>
</gene>
<dbReference type="KEGG" id="ttc:FOKN1_2955"/>
<dbReference type="OrthoDB" id="9800435at2"/>
<feature type="domain" description="KANL3/Tex30 alpha/beta hydrolase-like" evidence="1">
    <location>
        <begin position="44"/>
        <end position="190"/>
    </location>
</feature>
<dbReference type="InterPro" id="IPR046879">
    <property type="entry name" value="KANL3/Tex30_Abhydrolase"/>
</dbReference>
<dbReference type="Pfam" id="PF20408">
    <property type="entry name" value="Abhydrolase_11"/>
    <property type="match status" value="1"/>
</dbReference>
<proteinExistence type="predicted"/>
<dbReference type="InterPro" id="IPR029058">
    <property type="entry name" value="AB_hydrolase_fold"/>
</dbReference>
<evidence type="ECO:0000259" key="1">
    <source>
        <dbReference type="Pfam" id="PF20408"/>
    </source>
</evidence>
<reference evidence="2 3" key="1">
    <citation type="submission" date="2017-05" db="EMBL/GenBank/DDBJ databases">
        <title>Thiocyanate degradation by Thiohalobacter thiocyanaticus FOKN1.</title>
        <authorList>
            <person name="Oshiki M."/>
            <person name="Fukushima T."/>
            <person name="Kawano S."/>
            <person name="Nakagawa J."/>
        </authorList>
    </citation>
    <scope>NUCLEOTIDE SEQUENCE [LARGE SCALE GENOMIC DNA]</scope>
    <source>
        <strain evidence="2 3">FOKN1</strain>
    </source>
</reference>
<evidence type="ECO:0000313" key="3">
    <source>
        <dbReference type="Proteomes" id="UP000218765"/>
    </source>
</evidence>
<protein>
    <submittedName>
        <fullName evidence="2">Hydrolase</fullName>
    </submittedName>
</protein>
<evidence type="ECO:0000313" key="2">
    <source>
        <dbReference type="EMBL" id="BAZ95312.1"/>
    </source>
</evidence>
<dbReference type="AlphaFoldDB" id="A0A1Z4VV29"/>
<sequence length="205" mass="22550">MPVTENRETLAGPAGELQALTARPETVAGVAVICHPHPLYGGTLRNKVVHYLARTLNELNIATVRFNFRGVEQSTGSYDEGRGEQDDCRAAIAWARAWQPDRPLWLAGFSFGAYVALAVAREAGAAQLITVAPPVSVFSFEEVELPDAPWLLIQGLEDEVVSAQQVLEWARNCRPQPEIVALEGVSHFFHGRLNLLRQTLLERLG</sequence>
<dbReference type="Gene3D" id="3.40.50.1820">
    <property type="entry name" value="alpha/beta hydrolase"/>
    <property type="match status" value="1"/>
</dbReference>
<dbReference type="Proteomes" id="UP000218765">
    <property type="component" value="Chromosome"/>
</dbReference>
<organism evidence="2 3">
    <name type="scientific">Thiohalobacter thiocyanaticus</name>
    <dbReference type="NCBI Taxonomy" id="585455"/>
    <lineage>
        <taxon>Bacteria</taxon>
        <taxon>Pseudomonadati</taxon>
        <taxon>Pseudomonadota</taxon>
        <taxon>Gammaproteobacteria</taxon>
        <taxon>Thiohalobacterales</taxon>
        <taxon>Thiohalobacteraceae</taxon>
        <taxon>Thiohalobacter</taxon>
    </lineage>
</organism>